<dbReference type="EMBL" id="FNVR01000013">
    <property type="protein sequence ID" value="SEG09092.1"/>
    <property type="molecule type" value="Genomic_DNA"/>
</dbReference>
<dbReference type="RefSeq" id="WP_103925098.1">
    <property type="nucleotide sequence ID" value="NZ_FNVR01000013.1"/>
</dbReference>
<keyword evidence="2" id="KW-1185">Reference proteome</keyword>
<gene>
    <name evidence="1" type="ORF">SAMN03080598_02435</name>
</gene>
<evidence type="ECO:0000313" key="2">
    <source>
        <dbReference type="Proteomes" id="UP000236736"/>
    </source>
</evidence>
<protein>
    <submittedName>
        <fullName evidence="1">Uncharacterized protein</fullName>
    </submittedName>
</protein>
<reference evidence="2" key="1">
    <citation type="submission" date="2016-10" db="EMBL/GenBank/DDBJ databases">
        <authorList>
            <person name="Varghese N."/>
            <person name="Submissions S."/>
        </authorList>
    </citation>
    <scope>NUCLEOTIDE SEQUENCE [LARGE SCALE GENOMIC DNA]</scope>
    <source>
        <strain evidence="2">DSM 17298</strain>
    </source>
</reference>
<dbReference type="Proteomes" id="UP000236736">
    <property type="component" value="Unassembled WGS sequence"/>
</dbReference>
<evidence type="ECO:0000313" key="1">
    <source>
        <dbReference type="EMBL" id="SEG09092.1"/>
    </source>
</evidence>
<dbReference type="STRING" id="1120964.GCA_001313265_04201"/>
<proteinExistence type="predicted"/>
<dbReference type="AlphaFoldDB" id="A0A1H5XBH6"/>
<accession>A0A1H5XBH6</accession>
<name>A0A1H5XBH6_9BACT</name>
<organism evidence="1 2">
    <name type="scientific">Algoriphagus boritolerans DSM 17298 = JCM 18970</name>
    <dbReference type="NCBI Taxonomy" id="1120964"/>
    <lineage>
        <taxon>Bacteria</taxon>
        <taxon>Pseudomonadati</taxon>
        <taxon>Bacteroidota</taxon>
        <taxon>Cytophagia</taxon>
        <taxon>Cytophagales</taxon>
        <taxon>Cyclobacteriaceae</taxon>
        <taxon>Algoriphagus</taxon>
    </lineage>
</organism>
<sequence length="216" mass="24770">MIKYQIKNKEVIITDTYITYGKDSIKYDDIIDFEFSHQYVNFVGGIDFTLIGKNNSIWISVSASNSFLQRTSTTENIEKVQEIVNLVLPKALNGFIRHNFSELSNGGTVKIWKLIFEKNKVLMRPRTSFWTKTVEVMYSKGEVSYERQGIGILGSSGSGSCFYLIDLYNNETYKYSNSANSQPTQGQYLKIKGLFDFMKKISTKSTESKIKLDFLK</sequence>